<protein>
    <submittedName>
        <fullName evidence="1">Uncharacterized protein</fullName>
    </submittedName>
</protein>
<dbReference type="EMBL" id="CP065937">
    <property type="protein sequence ID" value="QQA60021.1"/>
    <property type="molecule type" value="Genomic_DNA"/>
</dbReference>
<gene>
    <name evidence="1" type="ORF">JC965_17595</name>
</gene>
<dbReference type="Gene3D" id="1.10.10.10">
    <property type="entry name" value="Winged helix-like DNA-binding domain superfamily/Winged helix DNA-binding domain"/>
    <property type="match status" value="1"/>
</dbReference>
<sequence>MHSKWRWPALKVARWGLQHGEFFDLYDVAYQFGIPIHEAGKVMLYLRSLRYVEKQAETRHCKPEQGKMAARRIFIKVLAIHPESIKVDPIVQEKPNLT</sequence>
<dbReference type="AlphaFoldDB" id="A0A7T3X0K8"/>
<dbReference type="InterPro" id="IPR036388">
    <property type="entry name" value="WH-like_DNA-bd_sf"/>
</dbReference>
<dbReference type="RefSeq" id="WP_198497374.1">
    <property type="nucleotide sequence ID" value="NZ_JAXOIA010000053.1"/>
</dbReference>
<reference evidence="1" key="1">
    <citation type="submission" date="2020-12" db="EMBL/GenBank/DDBJ databases">
        <title>GES Beta-lactamases isolated from hospital effluents in Brazil.</title>
        <authorList>
            <person name="Conte D."/>
            <person name="Mesa D."/>
            <person name="Palmeiro J.K."/>
            <person name="Dalla-Costa L.M."/>
        </authorList>
    </citation>
    <scope>NUCLEOTIDE SEQUENCE [LARGE SCALE GENOMIC DNA]</scope>
    <source>
        <strain evidence="1">Aero21</strain>
    </source>
</reference>
<accession>A0A7T3X0K8</accession>
<organism evidence="1">
    <name type="scientific">Aeromonas caviae</name>
    <name type="common">Aeromonas punctata</name>
    <dbReference type="NCBI Taxonomy" id="648"/>
    <lineage>
        <taxon>Bacteria</taxon>
        <taxon>Pseudomonadati</taxon>
        <taxon>Pseudomonadota</taxon>
        <taxon>Gammaproteobacteria</taxon>
        <taxon>Aeromonadales</taxon>
        <taxon>Aeromonadaceae</taxon>
        <taxon>Aeromonas</taxon>
    </lineage>
</organism>
<name>A0A7T3X0K8_AERCA</name>
<evidence type="ECO:0000313" key="1">
    <source>
        <dbReference type="EMBL" id="QQA60021.1"/>
    </source>
</evidence>
<proteinExistence type="predicted"/>